<dbReference type="PANTHER" id="PTHR46564">
    <property type="entry name" value="TRANSPOSASE"/>
    <property type="match status" value="1"/>
</dbReference>
<organism evidence="3">
    <name type="scientific">Caulobacter sp. (strain K31)</name>
    <dbReference type="NCBI Taxonomy" id="366602"/>
    <lineage>
        <taxon>Bacteria</taxon>
        <taxon>Pseudomonadati</taxon>
        <taxon>Pseudomonadota</taxon>
        <taxon>Alphaproteobacteria</taxon>
        <taxon>Caulobacterales</taxon>
        <taxon>Caulobacteraceae</taxon>
        <taxon>Caulobacter</taxon>
    </lineage>
</organism>
<dbReference type="InterPro" id="IPR036397">
    <property type="entry name" value="RNaseH_sf"/>
</dbReference>
<dbReference type="Gene3D" id="3.30.420.10">
    <property type="entry name" value="Ribonuclease H-like superfamily/Ribonuclease H"/>
    <property type="match status" value="1"/>
</dbReference>
<dbReference type="InterPro" id="IPR047655">
    <property type="entry name" value="Transpos_IS630-like"/>
</dbReference>
<evidence type="ECO:0000256" key="1">
    <source>
        <dbReference type="SAM" id="MobiDB-lite"/>
    </source>
</evidence>
<dbReference type="InterPro" id="IPR012337">
    <property type="entry name" value="RNaseH-like_sf"/>
</dbReference>
<dbReference type="KEGG" id="cak:Caul_5241"/>
<dbReference type="HOGENOM" id="CLU_056788_10_0_5"/>
<reference evidence="3" key="1">
    <citation type="submission" date="2008-01" db="EMBL/GenBank/DDBJ databases">
        <title>Complete sequence of plasmid1 pCAUL01 of Caulobacter sp. K31.</title>
        <authorList>
            <consortium name="US DOE Joint Genome Institute"/>
            <person name="Copeland A."/>
            <person name="Lucas S."/>
            <person name="Lapidus A."/>
            <person name="Barry K."/>
            <person name="Glavina del Rio T."/>
            <person name="Dalin E."/>
            <person name="Tice H."/>
            <person name="Pitluck S."/>
            <person name="Bruce D."/>
            <person name="Goodwin L."/>
            <person name="Thompson L.S."/>
            <person name="Brettin T."/>
            <person name="Detter J.C."/>
            <person name="Han C."/>
            <person name="Schmutz J."/>
            <person name="Larimer F."/>
            <person name="Land M."/>
            <person name="Hauser L."/>
            <person name="Kyrpides N."/>
            <person name="Kim E."/>
            <person name="Stephens C."/>
            <person name="Richardson P."/>
        </authorList>
    </citation>
    <scope>NUCLEOTIDE SEQUENCE [LARGE SCALE GENOMIC DNA]</scope>
    <source>
        <strain evidence="3">K31</strain>
        <plasmid evidence="3">pCAUL01</plasmid>
    </source>
</reference>
<proteinExistence type="predicted"/>
<dbReference type="NCBIfam" id="NF033545">
    <property type="entry name" value="transpos_IS630"/>
    <property type="match status" value="1"/>
</dbReference>
<dbReference type="GO" id="GO:0003676">
    <property type="term" value="F:nucleic acid binding"/>
    <property type="evidence" value="ECO:0007669"/>
    <property type="project" value="InterPro"/>
</dbReference>
<dbReference type="SUPFAM" id="SSF53098">
    <property type="entry name" value="Ribonuclease H-like"/>
    <property type="match status" value="1"/>
</dbReference>
<keyword evidence="3" id="KW-0614">Plasmid</keyword>
<dbReference type="EMBL" id="CP000928">
    <property type="protein sequence ID" value="ABZ74361.1"/>
    <property type="molecule type" value="Genomic_DNA"/>
</dbReference>
<dbReference type="PANTHER" id="PTHR46564:SF1">
    <property type="entry name" value="TRANSPOSASE"/>
    <property type="match status" value="1"/>
</dbReference>
<protein>
    <submittedName>
        <fullName evidence="3">Putative transposase of insertion sequence</fullName>
    </submittedName>
</protein>
<gene>
    <name evidence="3" type="ordered locus">Caul_5241</name>
</gene>
<feature type="region of interest" description="Disordered" evidence="1">
    <location>
        <begin position="1"/>
        <end position="23"/>
    </location>
</feature>
<feature type="domain" description="Tc1-like transposase DDE" evidence="2">
    <location>
        <begin position="1"/>
        <end position="140"/>
    </location>
</feature>
<dbReference type="Pfam" id="PF13358">
    <property type="entry name" value="DDE_3"/>
    <property type="match status" value="1"/>
</dbReference>
<dbReference type="AlphaFoldDB" id="B0T9I6"/>
<evidence type="ECO:0000259" key="2">
    <source>
        <dbReference type="Pfam" id="PF13358"/>
    </source>
</evidence>
<name>B0T9I6_CAUSK</name>
<accession>B0T9I6</accession>
<dbReference type="InterPro" id="IPR038717">
    <property type="entry name" value="Tc1-like_DDE_dom"/>
</dbReference>
<geneLocation type="plasmid" evidence="3">
    <name>pCAUL01</name>
</geneLocation>
<sequence length="168" mass="18147">MFLDETGATTKMARRHGRAPRGERLRCSVPHGHWKTTTFIGGLRLSGMTAPMVLDGPMTGGWFLAYVEQVLVPTLAPGDIVILDNLAAHKSAAARTAIETAGARLLFLPPYSPDLNPIENAFSKLKALLRKAAARTVEQLWKAIAHAIDAFTPNECANYFAAAGYDAD</sequence>
<evidence type="ECO:0000313" key="3">
    <source>
        <dbReference type="EMBL" id="ABZ74361.1"/>
    </source>
</evidence>